<evidence type="ECO:0000256" key="3">
    <source>
        <dbReference type="ARBA" id="ARBA00019015"/>
    </source>
</evidence>
<dbReference type="InterPro" id="IPR019776">
    <property type="entry name" value="Flagellar_basal_body_rod_CS"/>
</dbReference>
<comment type="subcellular location">
    <subcellularLocation>
        <location evidence="1 5">Bacterial flagellum basal body</location>
    </subcellularLocation>
</comment>
<evidence type="ECO:0000256" key="4">
    <source>
        <dbReference type="ARBA" id="ARBA00023143"/>
    </source>
</evidence>
<dbReference type="SUPFAM" id="SSF117143">
    <property type="entry name" value="Flagellar hook protein flgE"/>
    <property type="match status" value="1"/>
</dbReference>
<dbReference type="InterPro" id="IPR053967">
    <property type="entry name" value="LlgE_F_G-like_D1"/>
</dbReference>
<dbReference type="Gene3D" id="2.60.98.20">
    <property type="entry name" value="Flagellar hook protein FlgE"/>
    <property type="match status" value="1"/>
</dbReference>
<evidence type="ECO:0000313" key="10">
    <source>
        <dbReference type="EMBL" id="HIX56047.1"/>
    </source>
</evidence>
<reference evidence="10" key="1">
    <citation type="journal article" date="2021" name="PeerJ">
        <title>Extensive microbial diversity within the chicken gut microbiome revealed by metagenomics and culture.</title>
        <authorList>
            <person name="Gilroy R."/>
            <person name="Ravi A."/>
            <person name="Getino M."/>
            <person name="Pursley I."/>
            <person name="Horton D.L."/>
            <person name="Alikhan N.F."/>
            <person name="Baker D."/>
            <person name="Gharbi K."/>
            <person name="Hall N."/>
            <person name="Watson M."/>
            <person name="Adriaenssens E.M."/>
            <person name="Foster-Nyarko E."/>
            <person name="Jarju S."/>
            <person name="Secka A."/>
            <person name="Antonio M."/>
            <person name="Oren A."/>
            <person name="Chaudhuri R.R."/>
            <person name="La Ragione R."/>
            <person name="Hildebrand F."/>
            <person name="Pallen M.J."/>
        </authorList>
    </citation>
    <scope>NUCLEOTIDE SEQUENCE</scope>
    <source>
        <strain evidence="10">USASDec5-558</strain>
    </source>
</reference>
<dbReference type="PANTHER" id="PTHR30435:SF1">
    <property type="entry name" value="FLAGELLAR HOOK PROTEIN FLGE"/>
    <property type="match status" value="1"/>
</dbReference>
<dbReference type="Pfam" id="PF07559">
    <property type="entry name" value="FlgE_D2"/>
    <property type="match status" value="1"/>
</dbReference>
<feature type="domain" description="Flagellar basal-body/hook protein C-terminal" evidence="7">
    <location>
        <begin position="478"/>
        <end position="520"/>
    </location>
</feature>
<comment type="function">
    <text evidence="5">A flexible structure which links the flagellar filament to the drive apparatus in the basal body.</text>
</comment>
<dbReference type="InterPro" id="IPR010930">
    <property type="entry name" value="Flg_bb/hook_C_dom"/>
</dbReference>
<dbReference type="PROSITE" id="PS00588">
    <property type="entry name" value="FLAGELLA_BB_ROD"/>
    <property type="match status" value="1"/>
</dbReference>
<feature type="domain" description="Flagellar hook protein FlgE/F/G-like D1" evidence="9">
    <location>
        <begin position="83"/>
        <end position="164"/>
    </location>
</feature>
<evidence type="ECO:0000256" key="1">
    <source>
        <dbReference type="ARBA" id="ARBA00004117"/>
    </source>
</evidence>
<dbReference type="Pfam" id="PF22692">
    <property type="entry name" value="LlgE_F_G_D1"/>
    <property type="match status" value="1"/>
</dbReference>
<reference evidence="10" key="2">
    <citation type="submission" date="2021-04" db="EMBL/GenBank/DDBJ databases">
        <authorList>
            <person name="Gilroy R."/>
        </authorList>
    </citation>
    <scope>NUCLEOTIDE SEQUENCE</scope>
    <source>
        <strain evidence="10">USASDec5-558</strain>
    </source>
</reference>
<evidence type="ECO:0000259" key="7">
    <source>
        <dbReference type="Pfam" id="PF06429"/>
    </source>
</evidence>
<dbReference type="InterPro" id="IPR037058">
    <property type="entry name" value="Falgellar_hook_FlgE_sf"/>
</dbReference>
<dbReference type="GO" id="GO:0005829">
    <property type="term" value="C:cytosol"/>
    <property type="evidence" value="ECO:0007669"/>
    <property type="project" value="TreeGrafter"/>
</dbReference>
<feature type="domain" description="Flagellar hook protein FlgE D2" evidence="8">
    <location>
        <begin position="216"/>
        <end position="402"/>
    </location>
</feature>
<dbReference type="GO" id="GO:0009424">
    <property type="term" value="C:bacterial-type flagellum hook"/>
    <property type="evidence" value="ECO:0007669"/>
    <property type="project" value="TreeGrafter"/>
</dbReference>
<dbReference type="AlphaFoldDB" id="A0A9D2AZK8"/>
<dbReference type="GO" id="GO:0009425">
    <property type="term" value="C:bacterial-type flagellum basal body"/>
    <property type="evidence" value="ECO:0007669"/>
    <property type="project" value="UniProtKB-SubCell"/>
</dbReference>
<comment type="similarity">
    <text evidence="2 5">Belongs to the flagella basal body rod proteins family.</text>
</comment>
<dbReference type="InterPro" id="IPR011491">
    <property type="entry name" value="FlgE_D2"/>
</dbReference>
<dbReference type="PANTHER" id="PTHR30435">
    <property type="entry name" value="FLAGELLAR PROTEIN"/>
    <property type="match status" value="1"/>
</dbReference>
<evidence type="ECO:0000256" key="2">
    <source>
        <dbReference type="ARBA" id="ARBA00009677"/>
    </source>
</evidence>
<evidence type="ECO:0000259" key="6">
    <source>
        <dbReference type="Pfam" id="PF00460"/>
    </source>
</evidence>
<keyword evidence="10" id="KW-0969">Cilium</keyword>
<evidence type="ECO:0000259" key="8">
    <source>
        <dbReference type="Pfam" id="PF07559"/>
    </source>
</evidence>
<dbReference type="NCBIfam" id="TIGR03506">
    <property type="entry name" value="FlgEFG_subfam"/>
    <property type="match status" value="1"/>
</dbReference>
<comment type="caution">
    <text evidence="10">The sequence shown here is derived from an EMBL/GenBank/DDBJ whole genome shotgun (WGS) entry which is preliminary data.</text>
</comment>
<feature type="domain" description="Flagellar basal body rod protein N-terminal" evidence="6">
    <location>
        <begin position="4"/>
        <end position="32"/>
    </location>
</feature>
<dbReference type="EMBL" id="DXEV01000022">
    <property type="protein sequence ID" value="HIX56047.1"/>
    <property type="molecule type" value="Genomic_DNA"/>
</dbReference>
<dbReference type="InterPro" id="IPR037925">
    <property type="entry name" value="FlgE/F/G-like"/>
</dbReference>
<keyword evidence="4 5" id="KW-0975">Bacterial flagellum</keyword>
<evidence type="ECO:0000256" key="5">
    <source>
        <dbReference type="RuleBase" id="RU362116"/>
    </source>
</evidence>
<gene>
    <name evidence="10" type="ORF">H9850_01070</name>
</gene>
<sequence>MFGVSVSGIKNSQKHLDVSSNNIANANTYGFKKSRAEFADMYASSLYTSGKTSVGLGVQNTVVSQQFAQGALSGDTGNGLDMAIQGNGFFVLSGDLTSTAHTYTRNGAFHTNNEGYIVTATDDYLQGWDVNPDGTSSSLDLNATHPIQIPSDTGSPKESNSISIGVNLPADSDPVTPVTATGGNIMWGGQPVTPAVTDDELQYGREFSGIHQYFSNFDPADSSTYTNTTSQTIHDSLGRAHTLTYYMLNMGESSAGSNETTWVVIPFVDGQPVDVAPSDGGNPTLISSVEGNNAGANYFGFSINFDSNGEMLSGTEPNPVTFAQNNVTAGANVSLRATVLAGLTDSTYPDSDLDGTADYDGTLHSIMGLGSNEAQYLALDFNATQFGSSKFSVTFAPTNDGYSTGTLLSVNVDENGVIYGEYSNGSRQAIAKIAMADFTNTQGLTKEGDTQWSESIDSGPAIASEANTGSVGTIVGSNLELSNVDLTSELVELITAQRNYQANAQSLQTQNTVMDSILNIR</sequence>
<proteinExistence type="inferred from homology"/>
<evidence type="ECO:0000313" key="11">
    <source>
        <dbReference type="Proteomes" id="UP000886829"/>
    </source>
</evidence>
<evidence type="ECO:0000259" key="9">
    <source>
        <dbReference type="Pfam" id="PF22692"/>
    </source>
</evidence>
<accession>A0A9D2AZK8</accession>
<dbReference type="Proteomes" id="UP000886829">
    <property type="component" value="Unassembled WGS sequence"/>
</dbReference>
<keyword evidence="10" id="KW-0282">Flagellum</keyword>
<protein>
    <recommendedName>
        <fullName evidence="3 5">Flagellar hook protein FlgE</fullName>
    </recommendedName>
</protein>
<dbReference type="InterPro" id="IPR020013">
    <property type="entry name" value="Flagellar_FlgE/F/G"/>
</dbReference>
<keyword evidence="10" id="KW-0966">Cell projection</keyword>
<name>A0A9D2AZK8_9GAMM</name>
<dbReference type="InterPro" id="IPR001444">
    <property type="entry name" value="Flag_bb_rod_N"/>
</dbReference>
<organism evidence="10 11">
    <name type="scientific">Candidatus Anaerobiospirillum pullistercoris</name>
    <dbReference type="NCBI Taxonomy" id="2838452"/>
    <lineage>
        <taxon>Bacteria</taxon>
        <taxon>Pseudomonadati</taxon>
        <taxon>Pseudomonadota</taxon>
        <taxon>Gammaproteobacteria</taxon>
        <taxon>Aeromonadales</taxon>
        <taxon>Succinivibrionaceae</taxon>
        <taxon>Anaerobiospirillum</taxon>
    </lineage>
</organism>
<dbReference type="Pfam" id="PF00460">
    <property type="entry name" value="Flg_bb_rod"/>
    <property type="match status" value="1"/>
</dbReference>
<dbReference type="GO" id="GO:0071978">
    <property type="term" value="P:bacterial-type flagellum-dependent swarming motility"/>
    <property type="evidence" value="ECO:0007669"/>
    <property type="project" value="TreeGrafter"/>
</dbReference>
<dbReference type="Pfam" id="PF06429">
    <property type="entry name" value="Flg_bbr_C"/>
    <property type="match status" value="1"/>
</dbReference>